<dbReference type="RefSeq" id="WP_203472427.1">
    <property type="nucleotide sequence ID" value="NZ_AP022873.1"/>
</dbReference>
<gene>
    <name evidence="2" type="ORF">JZK55_22120</name>
</gene>
<evidence type="ECO:0000259" key="1">
    <source>
        <dbReference type="Pfam" id="PF01850"/>
    </source>
</evidence>
<reference evidence="2 3" key="1">
    <citation type="submission" date="2020-03" db="EMBL/GenBank/DDBJ databases">
        <title>Complete genome sequences of two sulfur-disproportionating bacterial strains T55J and Mzg5.</title>
        <authorList>
            <person name="Umezawa K."/>
            <person name="Kojima H."/>
            <person name="Kato Y."/>
            <person name="Fukui M."/>
        </authorList>
    </citation>
    <scope>NUCLEOTIDE SEQUENCE [LARGE SCALE GENOMIC DNA]</scope>
    <source>
        <strain evidence="2 3">T55J</strain>
    </source>
</reference>
<dbReference type="Pfam" id="PF01850">
    <property type="entry name" value="PIN"/>
    <property type="match status" value="1"/>
</dbReference>
<dbReference type="InterPro" id="IPR039018">
    <property type="entry name" value="VapC20-like"/>
</dbReference>
<accession>A0A7G1H3A6</accession>
<dbReference type="GO" id="GO:0016075">
    <property type="term" value="P:rRNA catabolic process"/>
    <property type="evidence" value="ECO:0007669"/>
    <property type="project" value="TreeGrafter"/>
</dbReference>
<dbReference type="InterPro" id="IPR002716">
    <property type="entry name" value="PIN_dom"/>
</dbReference>
<dbReference type="InterPro" id="IPR029060">
    <property type="entry name" value="PIN-like_dom_sf"/>
</dbReference>
<organism evidence="2 3">
    <name type="scientific">Dissulfurispira thermophila</name>
    <dbReference type="NCBI Taxonomy" id="2715679"/>
    <lineage>
        <taxon>Bacteria</taxon>
        <taxon>Pseudomonadati</taxon>
        <taxon>Nitrospirota</taxon>
        <taxon>Thermodesulfovibrionia</taxon>
        <taxon>Thermodesulfovibrionales</taxon>
        <taxon>Dissulfurispiraceae</taxon>
        <taxon>Dissulfurispira</taxon>
    </lineage>
</organism>
<proteinExistence type="predicted"/>
<dbReference type="PANTHER" id="PTHR42188:SF1">
    <property type="entry name" value="23S RRNA-SPECIFIC ENDONUCLEASE VAPC20"/>
    <property type="match status" value="1"/>
</dbReference>
<dbReference type="SUPFAM" id="SSF88723">
    <property type="entry name" value="PIN domain-like"/>
    <property type="match status" value="1"/>
</dbReference>
<sequence length="137" mass="15977">MILIDTGPLVAVFDKKDKSHAICLEIVKNIKTPFITTMPVVTETFYLLRYSWHTQNKLWETIEEGLLRIYSIDANMLRRCRELMNKYQDLPMDFADASLVAVADKENISKIFTLDHKDFKTYRTKSGKSFRLLPSIL</sequence>
<dbReference type="KEGG" id="dtp:JZK55_22120"/>
<protein>
    <submittedName>
        <fullName evidence="2">Pilus biogenesis protein</fullName>
    </submittedName>
</protein>
<evidence type="ECO:0000313" key="2">
    <source>
        <dbReference type="EMBL" id="BCB97290.1"/>
    </source>
</evidence>
<dbReference type="AlphaFoldDB" id="A0A7G1H3A6"/>
<evidence type="ECO:0000313" key="3">
    <source>
        <dbReference type="Proteomes" id="UP000516360"/>
    </source>
</evidence>
<feature type="domain" description="PIN" evidence="1">
    <location>
        <begin position="2"/>
        <end position="121"/>
    </location>
</feature>
<dbReference type="EMBL" id="AP022873">
    <property type="protein sequence ID" value="BCB97290.1"/>
    <property type="molecule type" value="Genomic_DNA"/>
</dbReference>
<name>A0A7G1H3A6_9BACT</name>
<dbReference type="Gene3D" id="3.40.50.1010">
    <property type="entry name" value="5'-nuclease"/>
    <property type="match status" value="1"/>
</dbReference>
<dbReference type="GO" id="GO:0004521">
    <property type="term" value="F:RNA endonuclease activity"/>
    <property type="evidence" value="ECO:0007669"/>
    <property type="project" value="InterPro"/>
</dbReference>
<keyword evidence="3" id="KW-1185">Reference proteome</keyword>
<dbReference type="Proteomes" id="UP000516360">
    <property type="component" value="Chromosome"/>
</dbReference>
<dbReference type="PANTHER" id="PTHR42188">
    <property type="entry name" value="23S RRNA-SPECIFIC ENDONUCLEASE VAPC20"/>
    <property type="match status" value="1"/>
</dbReference>